<gene>
    <name evidence="1" type="ORF">LCGC14_1128180</name>
</gene>
<comment type="caution">
    <text evidence="1">The sequence shown here is derived from an EMBL/GenBank/DDBJ whole genome shotgun (WGS) entry which is preliminary data.</text>
</comment>
<name>A0A0F9MPQ6_9ZZZZ</name>
<organism evidence="1">
    <name type="scientific">marine sediment metagenome</name>
    <dbReference type="NCBI Taxonomy" id="412755"/>
    <lineage>
        <taxon>unclassified sequences</taxon>
        <taxon>metagenomes</taxon>
        <taxon>ecological metagenomes</taxon>
    </lineage>
</organism>
<dbReference type="EMBL" id="LAZR01005267">
    <property type="protein sequence ID" value="KKN01387.1"/>
    <property type="molecule type" value="Genomic_DNA"/>
</dbReference>
<accession>A0A0F9MPQ6</accession>
<reference evidence="1" key="1">
    <citation type="journal article" date="2015" name="Nature">
        <title>Complex archaea that bridge the gap between prokaryotes and eukaryotes.</title>
        <authorList>
            <person name="Spang A."/>
            <person name="Saw J.H."/>
            <person name="Jorgensen S.L."/>
            <person name="Zaremba-Niedzwiedzka K."/>
            <person name="Martijn J."/>
            <person name="Lind A.E."/>
            <person name="van Eijk R."/>
            <person name="Schleper C."/>
            <person name="Guy L."/>
            <person name="Ettema T.J."/>
        </authorList>
    </citation>
    <scope>NUCLEOTIDE SEQUENCE</scope>
</reference>
<sequence>AHQPLLLQQDQPVLVQQRRSSRAVVELNLTKADLPEHLAVEINRQQATISEVGINTPPVG</sequence>
<dbReference type="AlphaFoldDB" id="A0A0F9MPQ6"/>
<protein>
    <submittedName>
        <fullName evidence="1">Uncharacterized protein</fullName>
    </submittedName>
</protein>
<feature type="non-terminal residue" evidence="1">
    <location>
        <position position="1"/>
    </location>
</feature>
<evidence type="ECO:0000313" key="1">
    <source>
        <dbReference type="EMBL" id="KKN01387.1"/>
    </source>
</evidence>
<proteinExistence type="predicted"/>